<dbReference type="Proteomes" id="UP000295788">
    <property type="component" value="Unassembled WGS sequence"/>
</dbReference>
<evidence type="ECO:0000256" key="4">
    <source>
        <dbReference type="ARBA" id="ARBA00022679"/>
    </source>
</evidence>
<evidence type="ECO:0000256" key="6">
    <source>
        <dbReference type="ARBA" id="ARBA00050776"/>
    </source>
</evidence>
<evidence type="ECO:0000256" key="5">
    <source>
        <dbReference type="ARBA" id="ARBA00022898"/>
    </source>
</evidence>
<name>A0A4V2USC2_9BACI</name>
<comment type="catalytic activity">
    <reaction evidence="6">
        <text>(sulfur carrier)-H + L-cysteine = (sulfur carrier)-SH + L-alanine</text>
        <dbReference type="Rhea" id="RHEA:43892"/>
        <dbReference type="Rhea" id="RHEA-COMP:14737"/>
        <dbReference type="Rhea" id="RHEA-COMP:14739"/>
        <dbReference type="ChEBI" id="CHEBI:29917"/>
        <dbReference type="ChEBI" id="CHEBI:35235"/>
        <dbReference type="ChEBI" id="CHEBI:57972"/>
        <dbReference type="ChEBI" id="CHEBI:64428"/>
        <dbReference type="EC" id="2.8.1.7"/>
    </reaction>
</comment>
<evidence type="ECO:0000259" key="7">
    <source>
        <dbReference type="Pfam" id="PF00266"/>
    </source>
</evidence>
<dbReference type="AlphaFoldDB" id="A0A4V2USC2"/>
<accession>A0A4V2USC2</accession>
<comment type="cofactor">
    <cofactor evidence="1">
        <name>pyridoxal 5'-phosphate</name>
        <dbReference type="ChEBI" id="CHEBI:597326"/>
    </cofactor>
</comment>
<proteinExistence type="inferred from homology"/>
<dbReference type="Pfam" id="PF00266">
    <property type="entry name" value="Aminotran_5"/>
    <property type="match status" value="1"/>
</dbReference>
<dbReference type="PIRSF" id="PIRSF005572">
    <property type="entry name" value="NifS"/>
    <property type="match status" value="1"/>
</dbReference>
<dbReference type="SUPFAM" id="SSF53383">
    <property type="entry name" value="PLP-dependent transferases"/>
    <property type="match status" value="1"/>
</dbReference>
<dbReference type="GO" id="GO:0031071">
    <property type="term" value="F:cysteine desulfurase activity"/>
    <property type="evidence" value="ECO:0007669"/>
    <property type="project" value="UniProtKB-EC"/>
</dbReference>
<dbReference type="GO" id="GO:0006534">
    <property type="term" value="P:cysteine metabolic process"/>
    <property type="evidence" value="ECO:0007669"/>
    <property type="project" value="InterPro"/>
</dbReference>
<evidence type="ECO:0000313" key="8">
    <source>
        <dbReference type="EMBL" id="TCS80812.1"/>
    </source>
</evidence>
<comment type="caution">
    <text evidence="8">The sequence shown here is derived from an EMBL/GenBank/DDBJ whole genome shotgun (WGS) entry which is preliminary data.</text>
</comment>
<dbReference type="PANTHER" id="PTHR43586:SF4">
    <property type="entry name" value="ISOPENICILLIN N EPIMERASE"/>
    <property type="match status" value="1"/>
</dbReference>
<dbReference type="EMBL" id="SMAB01000015">
    <property type="protein sequence ID" value="TCS80812.1"/>
    <property type="molecule type" value="Genomic_DNA"/>
</dbReference>
<dbReference type="InterPro" id="IPR015422">
    <property type="entry name" value="PyrdxlP-dep_Trfase_small"/>
</dbReference>
<keyword evidence="4" id="KW-0808">Transferase</keyword>
<evidence type="ECO:0000256" key="3">
    <source>
        <dbReference type="ARBA" id="ARBA00012239"/>
    </source>
</evidence>
<dbReference type="Gene3D" id="3.90.1150.10">
    <property type="entry name" value="Aspartate Aminotransferase, domain 1"/>
    <property type="match status" value="1"/>
</dbReference>
<gene>
    <name evidence="8" type="ORF">EDD72_11539</name>
</gene>
<feature type="domain" description="Aminotransferase class V" evidence="7">
    <location>
        <begin position="2"/>
        <end position="369"/>
    </location>
</feature>
<comment type="similarity">
    <text evidence="2">Belongs to the class-V pyridoxal-phosphate-dependent aminotransferase family. Csd subfamily.</text>
</comment>
<dbReference type="InterPro" id="IPR015421">
    <property type="entry name" value="PyrdxlP-dep_Trfase_major"/>
</dbReference>
<dbReference type="InterPro" id="IPR015424">
    <property type="entry name" value="PyrdxlP-dep_Trfase"/>
</dbReference>
<protein>
    <recommendedName>
        <fullName evidence="3">cysteine desulfurase</fullName>
        <ecNumber evidence="3">2.8.1.7</ecNumber>
    </recommendedName>
</protein>
<dbReference type="Gene3D" id="3.40.640.10">
    <property type="entry name" value="Type I PLP-dependent aspartate aminotransferase-like (Major domain)"/>
    <property type="match status" value="1"/>
</dbReference>
<dbReference type="PANTHER" id="PTHR43586">
    <property type="entry name" value="CYSTEINE DESULFURASE"/>
    <property type="match status" value="1"/>
</dbReference>
<dbReference type="EC" id="2.8.1.7" evidence="3"/>
<dbReference type="InterPro" id="IPR010970">
    <property type="entry name" value="Cys_dSase_SufS"/>
</dbReference>
<organism evidence="8 9">
    <name type="scientific">Tepidibacillus fermentans</name>
    <dbReference type="NCBI Taxonomy" id="1281767"/>
    <lineage>
        <taxon>Bacteria</taxon>
        <taxon>Bacillati</taxon>
        <taxon>Bacillota</taxon>
        <taxon>Bacilli</taxon>
        <taxon>Bacillales</taxon>
        <taxon>Bacillaceae</taxon>
        <taxon>Tepidibacillus</taxon>
    </lineage>
</organism>
<evidence type="ECO:0000313" key="9">
    <source>
        <dbReference type="Proteomes" id="UP000295788"/>
    </source>
</evidence>
<keyword evidence="5" id="KW-0663">Pyridoxal phosphate</keyword>
<sequence length="381" mass="42150">MIYFDHAASSWPKPKQVIEKMVQFLTENGANPGRGNHKMADIAGKEIYQTRVKLAKLFHIQNPNQITFFMNTTQALNLAIKGLLSPGDHVITTKLEHNSVRRPLEYLKKVIGVEISYLDVDHAGYISLELLKKSFQSNTKLLAISHASNVLGSIQPIKEIGQVVKEKDIYFLLDSAQTAGRYPIHVQEMNIDLLAFPGHKGLLGPQGVGGLYIHPELQLTPLIHGGTGKFSEDVDQPSQSPERYESGTLNTVGIVGLGAALDYLEEIGIETLRKKEWALTQRLLKGLEEIEGVKWYGPDLNQERVSVVSFTVEGIDSAEIATILDQHYEIAVRSGFHCSPLVHQTMGTSNGAIRASLGYSNTEEEVDTFLAAIREIALTLR</sequence>
<reference evidence="8 9" key="1">
    <citation type="submission" date="2019-03" db="EMBL/GenBank/DDBJ databases">
        <title>Genomic Encyclopedia of Type Strains, Phase IV (KMG-IV): sequencing the most valuable type-strain genomes for metagenomic binning, comparative biology and taxonomic classification.</title>
        <authorList>
            <person name="Goeker M."/>
        </authorList>
    </citation>
    <scope>NUCLEOTIDE SEQUENCE [LARGE SCALE GENOMIC DNA]</scope>
    <source>
        <strain evidence="8 9">DSM 23802</strain>
    </source>
</reference>
<dbReference type="GO" id="GO:0030170">
    <property type="term" value="F:pyridoxal phosphate binding"/>
    <property type="evidence" value="ECO:0007669"/>
    <property type="project" value="InterPro"/>
</dbReference>
<dbReference type="InterPro" id="IPR010969">
    <property type="entry name" value="Cys_dSase-rel_unknwn_funct"/>
</dbReference>
<dbReference type="RefSeq" id="WP_132769624.1">
    <property type="nucleotide sequence ID" value="NZ_SMAB01000015.1"/>
</dbReference>
<dbReference type="InterPro" id="IPR000192">
    <property type="entry name" value="Aminotrans_V_dom"/>
</dbReference>
<dbReference type="CDD" id="cd06453">
    <property type="entry name" value="SufS_like"/>
    <property type="match status" value="1"/>
</dbReference>
<keyword evidence="9" id="KW-1185">Reference proteome</keyword>
<dbReference type="OrthoDB" id="9804366at2"/>
<evidence type="ECO:0000256" key="1">
    <source>
        <dbReference type="ARBA" id="ARBA00001933"/>
    </source>
</evidence>
<dbReference type="InterPro" id="IPR016454">
    <property type="entry name" value="Cysteine_dSase"/>
</dbReference>
<evidence type="ECO:0000256" key="2">
    <source>
        <dbReference type="ARBA" id="ARBA00010447"/>
    </source>
</evidence>
<dbReference type="NCBIfam" id="TIGR01977">
    <property type="entry name" value="am_tr_V_EF2568"/>
    <property type="match status" value="1"/>
</dbReference>